<comment type="caution">
    <text evidence="1">The sequence shown here is derived from an EMBL/GenBank/DDBJ whole genome shotgun (WGS) entry which is preliminary data.</text>
</comment>
<sequence length="569" mass="63019">MSSIPPDVEKKIEEILESKVGVNVKIDAIVGCLKDRGLAYKSCLLPKDILCHPANRAGQMVSEHDCWLKGEKMLKVGIQKSILEAGGSVCFEMSTEARFPSLPATLQMGLNSNNVISKICNEIECGCQLAELHKLGYSLADSLKRMKTTDNHCQPYLDAIRKLGCALLLGEEFMRALAALDFKNPTCLYSFTRIAIWACMATSPKKSDGFARILSKVDLDKVKGPGMRSRLDEMEALLQDCWRVAATAPEREATIAFGKCCVRCTLWIMGKEKQGREPGLFVDLASIAEKFASDLKGMAVTDEGDGEDPSESIVGLDADKKTVALVQNEHMKQNGLYTCTKDHGPKIFQLTDFGDSHAVMTYKPAFGEAQIVQVGFDDFKKWKVSRGEMTVVCDAAQVSKLLAQHATVVNEEEMKIEVAQALFQFCTEHEVTANDVAFALHPAAVFTLKKVTKKNALKLLPYGIVSKSKKKPEHKTYIEYSGLFWNIAPFKACSNFAQAEGVLSPFWWCKGTTEPELANMEWGHLKKDGMKIPCLQNCKPLAKEEQLMFLDTKAIEVAEANKKRKLGHP</sequence>
<gene>
    <name evidence="1" type="ORF">SCF082_LOCUS46362</name>
</gene>
<evidence type="ECO:0000313" key="2">
    <source>
        <dbReference type="Proteomes" id="UP001642464"/>
    </source>
</evidence>
<name>A0ABP0RED9_9DINO</name>
<accession>A0ABP0RED9</accession>
<protein>
    <submittedName>
        <fullName evidence="1">Uncharacterized protein</fullName>
    </submittedName>
</protein>
<organism evidence="1 2">
    <name type="scientific">Durusdinium trenchii</name>
    <dbReference type="NCBI Taxonomy" id="1381693"/>
    <lineage>
        <taxon>Eukaryota</taxon>
        <taxon>Sar</taxon>
        <taxon>Alveolata</taxon>
        <taxon>Dinophyceae</taxon>
        <taxon>Suessiales</taxon>
        <taxon>Symbiodiniaceae</taxon>
        <taxon>Durusdinium</taxon>
    </lineage>
</organism>
<evidence type="ECO:0000313" key="1">
    <source>
        <dbReference type="EMBL" id="CAK9098940.1"/>
    </source>
</evidence>
<proteinExistence type="predicted"/>
<dbReference type="Proteomes" id="UP001642464">
    <property type="component" value="Unassembled WGS sequence"/>
</dbReference>
<keyword evidence="2" id="KW-1185">Reference proteome</keyword>
<dbReference type="EMBL" id="CAXAMM010041351">
    <property type="protein sequence ID" value="CAK9098940.1"/>
    <property type="molecule type" value="Genomic_DNA"/>
</dbReference>
<reference evidence="1 2" key="1">
    <citation type="submission" date="2024-02" db="EMBL/GenBank/DDBJ databases">
        <authorList>
            <person name="Chen Y."/>
            <person name="Shah S."/>
            <person name="Dougan E. K."/>
            <person name="Thang M."/>
            <person name="Chan C."/>
        </authorList>
    </citation>
    <scope>NUCLEOTIDE SEQUENCE [LARGE SCALE GENOMIC DNA]</scope>
</reference>